<dbReference type="EMBL" id="BAAARW010000020">
    <property type="protein sequence ID" value="GAA2433643.1"/>
    <property type="molecule type" value="Genomic_DNA"/>
</dbReference>
<accession>A0ABN3JNV7</accession>
<protein>
    <recommendedName>
        <fullName evidence="2">Knr4/Smi1-like domain-containing protein</fullName>
    </recommendedName>
</protein>
<proteinExistence type="predicted"/>
<dbReference type="InterPro" id="IPR051873">
    <property type="entry name" value="KNR4/SMI1_regulator"/>
</dbReference>
<sequence>MTAKPILYICDDEASPPDRGDEQDAPASAVPAGDPEEAVRLFHELMRRRAEIFGHEERLPPPASGEELDALEEGIGFVLPADLRALYRVANGDGTLTTALFDHHPWIPVEEVGDEDDEWAKIAREWQYDPQRTPVLDAVPANAVRRSILRPGWIRFAHDTGGNWLAVDMDPAPDGRPGQVIGIGVDYGEAPLYIADSVTAFLRRLVEALERGDYTSDEDDLHIEAGLPDWYEAEDARSLNTDARSLAGSASRPHLQKVGLTGVEDLGFLEALPNLRVAAFSGPGHLDLTPLRALPVEALELELESVDLAPLAGHAHVRSLTVRSKAPVDLAPLRTLPRLWALDVSAAPAADIATIAELPGLRYLEVCHDQWRKLCDDLPALSVVGIRPPEQEWRAGWTTVHGPPPSPRPGR</sequence>
<evidence type="ECO:0000259" key="2">
    <source>
        <dbReference type="SMART" id="SM00860"/>
    </source>
</evidence>
<dbReference type="Gene3D" id="3.40.1580.10">
    <property type="entry name" value="SMI1/KNR4-like"/>
    <property type="match status" value="1"/>
</dbReference>
<dbReference type="RefSeq" id="WP_344592682.1">
    <property type="nucleotide sequence ID" value="NZ_BAAARW010000020.1"/>
</dbReference>
<feature type="region of interest" description="Disordered" evidence="1">
    <location>
        <begin position="1"/>
        <end position="35"/>
    </location>
</feature>
<dbReference type="InterPro" id="IPR037883">
    <property type="entry name" value="Knr4/Smi1-like_sf"/>
</dbReference>
<organism evidence="3 4">
    <name type="scientific">Actinomadura vinacea</name>
    <dbReference type="NCBI Taxonomy" id="115336"/>
    <lineage>
        <taxon>Bacteria</taxon>
        <taxon>Bacillati</taxon>
        <taxon>Actinomycetota</taxon>
        <taxon>Actinomycetes</taxon>
        <taxon>Streptosporangiales</taxon>
        <taxon>Thermomonosporaceae</taxon>
        <taxon>Actinomadura</taxon>
    </lineage>
</organism>
<reference evidence="3 4" key="1">
    <citation type="journal article" date="2019" name="Int. J. Syst. Evol. Microbiol.">
        <title>The Global Catalogue of Microorganisms (GCM) 10K type strain sequencing project: providing services to taxonomists for standard genome sequencing and annotation.</title>
        <authorList>
            <consortium name="The Broad Institute Genomics Platform"/>
            <consortium name="The Broad Institute Genome Sequencing Center for Infectious Disease"/>
            <person name="Wu L."/>
            <person name="Ma J."/>
        </authorList>
    </citation>
    <scope>NUCLEOTIDE SEQUENCE [LARGE SCALE GENOMIC DNA]</scope>
    <source>
        <strain evidence="3 4">JCM 3325</strain>
    </source>
</reference>
<evidence type="ECO:0000313" key="4">
    <source>
        <dbReference type="Proteomes" id="UP001501231"/>
    </source>
</evidence>
<dbReference type="SUPFAM" id="SSF160631">
    <property type="entry name" value="SMI1/KNR4-like"/>
    <property type="match status" value="1"/>
</dbReference>
<dbReference type="InterPro" id="IPR018958">
    <property type="entry name" value="Knr4/Smi1-like_dom"/>
</dbReference>
<dbReference type="Pfam" id="PF09346">
    <property type="entry name" value="SMI1_KNR4"/>
    <property type="match status" value="1"/>
</dbReference>
<evidence type="ECO:0000256" key="1">
    <source>
        <dbReference type="SAM" id="MobiDB-lite"/>
    </source>
</evidence>
<feature type="domain" description="Knr4/Smi1-like" evidence="2">
    <location>
        <begin position="62"/>
        <end position="204"/>
    </location>
</feature>
<dbReference type="SMART" id="SM00860">
    <property type="entry name" value="SMI1_KNR4"/>
    <property type="match status" value="1"/>
</dbReference>
<name>A0ABN3JNV7_9ACTN</name>
<dbReference type="InterPro" id="IPR032675">
    <property type="entry name" value="LRR_dom_sf"/>
</dbReference>
<dbReference type="Proteomes" id="UP001501231">
    <property type="component" value="Unassembled WGS sequence"/>
</dbReference>
<comment type="caution">
    <text evidence="3">The sequence shown here is derived from an EMBL/GenBank/DDBJ whole genome shotgun (WGS) entry which is preliminary data.</text>
</comment>
<dbReference type="PANTHER" id="PTHR47432:SF1">
    <property type="entry name" value="CELL WALL ASSEMBLY REGULATOR SMI1"/>
    <property type="match status" value="1"/>
</dbReference>
<dbReference type="Gene3D" id="3.80.10.10">
    <property type="entry name" value="Ribonuclease Inhibitor"/>
    <property type="match status" value="1"/>
</dbReference>
<dbReference type="PANTHER" id="PTHR47432">
    <property type="entry name" value="CELL WALL ASSEMBLY REGULATOR SMI1"/>
    <property type="match status" value="1"/>
</dbReference>
<evidence type="ECO:0000313" key="3">
    <source>
        <dbReference type="EMBL" id="GAA2433643.1"/>
    </source>
</evidence>
<gene>
    <name evidence="3" type="ORF">GCM10010191_54820</name>
</gene>
<keyword evidence="4" id="KW-1185">Reference proteome</keyword>